<feature type="compositionally biased region" description="Low complexity" evidence="1">
    <location>
        <begin position="212"/>
        <end position="221"/>
    </location>
</feature>
<keyword evidence="3" id="KW-1185">Reference proteome</keyword>
<dbReference type="EMBL" id="KV875104">
    <property type="protein sequence ID" value="OIW24169.1"/>
    <property type="molecule type" value="Genomic_DNA"/>
</dbReference>
<sequence>MVNGANSIREGARRRFTVESKSIDILKTFADVCLAQVPTARWLPFDLRYPKAYPCLGCGRRVLEGSNTAALVEAATVQLPDKQREEVSEVSVFVIRCVDADGQPATGVKELAAFLASVTASKLPQHTNTFTFEDMGYKRDQQVLTVGSSQQSMDNQSRSIKTQPSDKPGTPTPMDLDPASPHHHHPDAQKTARPFSNTPVINRTKAFRKKGGSSQRRSSLGMRRRRASSLIKNGRVHRERPLGHTAQRCRRGRLPQLTPSSC</sequence>
<evidence type="ECO:0000256" key="1">
    <source>
        <dbReference type="SAM" id="MobiDB-lite"/>
    </source>
</evidence>
<protein>
    <submittedName>
        <fullName evidence="2">Uncharacterized protein</fullName>
    </submittedName>
</protein>
<name>A0A1J7ISU5_9PEZI</name>
<accession>A0A1J7ISU5</accession>
<dbReference type="Proteomes" id="UP000182658">
    <property type="component" value="Unassembled WGS sequence"/>
</dbReference>
<proteinExistence type="predicted"/>
<reference evidence="2 3" key="1">
    <citation type="submission" date="2016-10" db="EMBL/GenBank/DDBJ databases">
        <title>Draft genome sequence of Coniochaeta ligniaria NRRL30616, a lignocellulolytic fungus for bioabatement of inhibitors in plant biomass hydrolysates.</title>
        <authorList>
            <consortium name="DOE Joint Genome Institute"/>
            <person name="Jimenez D.J."/>
            <person name="Hector R.E."/>
            <person name="Riley R."/>
            <person name="Sun H."/>
            <person name="Grigoriev I.V."/>
            <person name="Van Elsas J.D."/>
            <person name="Nichols N.N."/>
        </authorList>
    </citation>
    <scope>NUCLEOTIDE SEQUENCE [LARGE SCALE GENOMIC DNA]</scope>
    <source>
        <strain evidence="2 3">NRRL 30616</strain>
    </source>
</reference>
<evidence type="ECO:0000313" key="3">
    <source>
        <dbReference type="Proteomes" id="UP000182658"/>
    </source>
</evidence>
<dbReference type="InParanoid" id="A0A1J7ISU5"/>
<gene>
    <name evidence="2" type="ORF">CONLIGDRAFT_648963</name>
</gene>
<feature type="region of interest" description="Disordered" evidence="1">
    <location>
        <begin position="145"/>
        <end position="262"/>
    </location>
</feature>
<organism evidence="2 3">
    <name type="scientific">Coniochaeta ligniaria NRRL 30616</name>
    <dbReference type="NCBI Taxonomy" id="1408157"/>
    <lineage>
        <taxon>Eukaryota</taxon>
        <taxon>Fungi</taxon>
        <taxon>Dikarya</taxon>
        <taxon>Ascomycota</taxon>
        <taxon>Pezizomycotina</taxon>
        <taxon>Sordariomycetes</taxon>
        <taxon>Sordariomycetidae</taxon>
        <taxon>Coniochaetales</taxon>
        <taxon>Coniochaetaceae</taxon>
        <taxon>Coniochaeta</taxon>
    </lineage>
</organism>
<feature type="compositionally biased region" description="Polar residues" evidence="1">
    <location>
        <begin position="145"/>
        <end position="165"/>
    </location>
</feature>
<dbReference type="AlphaFoldDB" id="A0A1J7ISU5"/>
<dbReference type="STRING" id="1408157.A0A1J7ISU5"/>
<evidence type="ECO:0000313" key="2">
    <source>
        <dbReference type="EMBL" id="OIW24169.1"/>
    </source>
</evidence>